<gene>
    <name evidence="1" type="ORF">FHS27_003948</name>
</gene>
<evidence type="ECO:0000313" key="1">
    <source>
        <dbReference type="EMBL" id="MBB3208121.1"/>
    </source>
</evidence>
<keyword evidence="2" id="KW-1185">Reference proteome</keyword>
<dbReference type="PANTHER" id="PTHR43883:SF1">
    <property type="entry name" value="GLUCONOKINASE"/>
    <property type="match status" value="1"/>
</dbReference>
<dbReference type="AlphaFoldDB" id="A0A7W5E0W6"/>
<protein>
    <recommendedName>
        <fullName evidence="3">Aminoglycoside phosphotransferase domain-containing protein</fullName>
    </recommendedName>
</protein>
<accession>A0A7W5E0W6</accession>
<dbReference type="InterPro" id="IPR027417">
    <property type="entry name" value="P-loop_NTPase"/>
</dbReference>
<dbReference type="PANTHER" id="PTHR43883">
    <property type="entry name" value="SLR0207 PROTEIN"/>
    <property type="match status" value="1"/>
</dbReference>
<sequence length="520" mass="59665">MKISSAEDVHTTELKDSLTRPEAYPHDVVGEIETFETHISIVFLVGQFAYKIKKPLTTDFLDYSNLQLREYYCAEEVRLGRRYDETLYLGVVPITLHDGELKVGGDGKIVEYAVKMTRFPKGSLLSERIDEGLLTSQEVLDLADWIAAFHQSAAVCEPEFADGWPDFLSSNSRLLLDRLEDQAIDDSTVATIKVLRDWSKEYIANHRDQFAQRVSDGYIRECHGDLHLQNVVHWGDRLIPFDGIEFNERLRWIDVLSDAAFLAMDLAARGHLDLSRSFINAYVQRSGDYDSLSLLRWFLFYRALVRAMVPMMRASQFDISKEEQDQATIDARRHLDLAYRFTLKETPSLWITYGVSGSGKTTLSEFVVQRHDCFRVVSDVERKRRLGLEPTDRVSDIAKKTLYGTEHTETTYQRLGCLARRVLHAGYSVIVDATFLKRQHREQFEQIAKNEGVAFRILECQSDLQTLHQRVADRIAKDTSASDADVNVLNHQLAERDCLSPSERRYVIEIPNLVDTVSRL</sequence>
<dbReference type="SUPFAM" id="SSF52540">
    <property type="entry name" value="P-loop containing nucleoside triphosphate hydrolases"/>
    <property type="match status" value="1"/>
</dbReference>
<dbReference type="Pfam" id="PF13671">
    <property type="entry name" value="AAA_33"/>
    <property type="match status" value="1"/>
</dbReference>
<dbReference type="Gene3D" id="3.40.50.300">
    <property type="entry name" value="P-loop containing nucleotide triphosphate hydrolases"/>
    <property type="match status" value="1"/>
</dbReference>
<dbReference type="SUPFAM" id="SSF56112">
    <property type="entry name" value="Protein kinase-like (PK-like)"/>
    <property type="match status" value="1"/>
</dbReference>
<dbReference type="InterPro" id="IPR011009">
    <property type="entry name" value="Kinase-like_dom_sf"/>
</dbReference>
<name>A0A7W5E0W6_9BACT</name>
<proteinExistence type="predicted"/>
<evidence type="ECO:0008006" key="3">
    <source>
        <dbReference type="Google" id="ProtNLM"/>
    </source>
</evidence>
<dbReference type="Proteomes" id="UP000536179">
    <property type="component" value="Unassembled WGS sequence"/>
</dbReference>
<organism evidence="1 2">
    <name type="scientific">Aporhodopirellula rubra</name>
    <dbReference type="NCBI Taxonomy" id="980271"/>
    <lineage>
        <taxon>Bacteria</taxon>
        <taxon>Pseudomonadati</taxon>
        <taxon>Planctomycetota</taxon>
        <taxon>Planctomycetia</taxon>
        <taxon>Pirellulales</taxon>
        <taxon>Pirellulaceae</taxon>
        <taxon>Aporhodopirellula</taxon>
    </lineage>
</organism>
<comment type="caution">
    <text evidence="1">The sequence shown here is derived from an EMBL/GenBank/DDBJ whole genome shotgun (WGS) entry which is preliminary data.</text>
</comment>
<dbReference type="InterPro" id="IPR052732">
    <property type="entry name" value="Cell-binding_unc_protein"/>
</dbReference>
<dbReference type="RefSeq" id="WP_184306365.1">
    <property type="nucleotide sequence ID" value="NZ_JACHXU010000014.1"/>
</dbReference>
<evidence type="ECO:0000313" key="2">
    <source>
        <dbReference type="Proteomes" id="UP000536179"/>
    </source>
</evidence>
<reference evidence="1 2" key="1">
    <citation type="submission" date="2020-08" db="EMBL/GenBank/DDBJ databases">
        <title>Genomic Encyclopedia of Type Strains, Phase III (KMG-III): the genomes of soil and plant-associated and newly described type strains.</title>
        <authorList>
            <person name="Whitman W."/>
        </authorList>
    </citation>
    <scope>NUCLEOTIDE SEQUENCE [LARGE SCALE GENOMIC DNA]</scope>
    <source>
        <strain evidence="1 2">CECT 8075</strain>
    </source>
</reference>
<dbReference type="EMBL" id="JACHXU010000014">
    <property type="protein sequence ID" value="MBB3208121.1"/>
    <property type="molecule type" value="Genomic_DNA"/>
</dbReference>